<accession>A0A261U5P7</accession>
<dbReference type="Gene3D" id="3.90.850.10">
    <property type="entry name" value="Fumarylacetoacetase-like, C-terminal domain"/>
    <property type="match status" value="1"/>
</dbReference>
<comment type="cofactor">
    <cofactor evidence="1">
        <name>Mg(2+)</name>
        <dbReference type="ChEBI" id="CHEBI:18420"/>
    </cofactor>
</comment>
<dbReference type="GO" id="GO:0044281">
    <property type="term" value="P:small molecule metabolic process"/>
    <property type="evidence" value="ECO:0007669"/>
    <property type="project" value="UniProtKB-ARBA"/>
</dbReference>
<dbReference type="SUPFAM" id="SSF56529">
    <property type="entry name" value="FAH"/>
    <property type="match status" value="1"/>
</dbReference>
<dbReference type="EMBL" id="NEVQ01000013">
    <property type="protein sequence ID" value="OZI56807.1"/>
    <property type="molecule type" value="Genomic_DNA"/>
</dbReference>
<dbReference type="AlphaFoldDB" id="A0A261U5P7"/>
<dbReference type="Proteomes" id="UP000216885">
    <property type="component" value="Unassembled WGS sequence"/>
</dbReference>
<keyword evidence="6" id="KW-1185">Reference proteome</keyword>
<dbReference type="InterPro" id="IPR051121">
    <property type="entry name" value="FAH"/>
</dbReference>
<evidence type="ECO:0000256" key="3">
    <source>
        <dbReference type="ARBA" id="ARBA00022723"/>
    </source>
</evidence>
<evidence type="ECO:0000256" key="2">
    <source>
        <dbReference type="ARBA" id="ARBA00010211"/>
    </source>
</evidence>
<proteinExistence type="inferred from homology"/>
<name>A0A261U5P7_9BORD</name>
<evidence type="ECO:0000313" key="6">
    <source>
        <dbReference type="Proteomes" id="UP000216885"/>
    </source>
</evidence>
<dbReference type="InterPro" id="IPR036663">
    <property type="entry name" value="Fumarylacetoacetase_C_sf"/>
</dbReference>
<dbReference type="GO" id="GO:0003824">
    <property type="term" value="F:catalytic activity"/>
    <property type="evidence" value="ECO:0007669"/>
    <property type="project" value="InterPro"/>
</dbReference>
<comment type="similarity">
    <text evidence="2">Belongs to the FAH family.</text>
</comment>
<evidence type="ECO:0000313" key="5">
    <source>
        <dbReference type="EMBL" id="OZI56807.1"/>
    </source>
</evidence>
<keyword evidence="3" id="KW-0479">Metal-binding</keyword>
<dbReference type="GO" id="GO:0046872">
    <property type="term" value="F:metal ion binding"/>
    <property type="evidence" value="ECO:0007669"/>
    <property type="project" value="UniProtKB-KW"/>
</dbReference>
<gene>
    <name evidence="5" type="ORF">CAL20_15540</name>
</gene>
<evidence type="ECO:0000256" key="1">
    <source>
        <dbReference type="ARBA" id="ARBA00001946"/>
    </source>
</evidence>
<dbReference type="Pfam" id="PF01557">
    <property type="entry name" value="FAA_hydrolase"/>
    <property type="match status" value="1"/>
</dbReference>
<organism evidence="5 6">
    <name type="scientific">Bordetella genomosp. 4</name>
    <dbReference type="NCBI Taxonomy" id="463044"/>
    <lineage>
        <taxon>Bacteria</taxon>
        <taxon>Pseudomonadati</taxon>
        <taxon>Pseudomonadota</taxon>
        <taxon>Betaproteobacteria</taxon>
        <taxon>Burkholderiales</taxon>
        <taxon>Alcaligenaceae</taxon>
        <taxon>Bordetella</taxon>
    </lineage>
</organism>
<reference evidence="5 6" key="1">
    <citation type="submission" date="2017-05" db="EMBL/GenBank/DDBJ databases">
        <title>Complete and WGS of Bordetella genogroups.</title>
        <authorList>
            <person name="Spilker T."/>
            <person name="LiPuma J."/>
        </authorList>
    </citation>
    <scope>NUCLEOTIDE SEQUENCE [LARGE SCALE GENOMIC DNA]</scope>
    <source>
        <strain evidence="5 6">AU9919</strain>
    </source>
</reference>
<feature type="domain" description="Fumarylacetoacetase-like C-terminal" evidence="4">
    <location>
        <begin position="91"/>
        <end position="295"/>
    </location>
</feature>
<sequence>MRFVSYYDAAGRIVPGILPGDPTAPDAWVVNVRHPSCSADYADLPDTLMGWVEYGLITVAQRFVGAAPIDKSARLPLSTLRLAAPLPRPGKIVGAAFNYHDALAERDMAPPAEPVIFVKSGRTVIGPNDVIRVLPDAGNVTYEAELAAIIGKPALRVSRQQAMEHVAAYTIINDVSATTLVKADGGFVRGKNQPTSGPLGPWLVTPDEIPDPYALDIHLDIDGRVLQQSSTRSMLFNIAELIEYASARMPLDPGDIIATGTPAGVAGAHQPPAWLKAGDSVSISLSKLGTLSNPVAAGASHDS</sequence>
<dbReference type="PANTHER" id="PTHR42796">
    <property type="entry name" value="FUMARYLACETOACETATE HYDROLASE DOMAIN-CONTAINING PROTEIN 2A-RELATED"/>
    <property type="match status" value="1"/>
</dbReference>
<comment type="caution">
    <text evidence="5">The sequence shown here is derived from an EMBL/GenBank/DDBJ whole genome shotgun (WGS) entry which is preliminary data.</text>
</comment>
<evidence type="ECO:0000259" key="4">
    <source>
        <dbReference type="Pfam" id="PF01557"/>
    </source>
</evidence>
<dbReference type="PANTHER" id="PTHR42796:SF4">
    <property type="entry name" value="FUMARYLACETOACETATE HYDROLASE DOMAIN-CONTAINING PROTEIN 2A"/>
    <property type="match status" value="1"/>
</dbReference>
<protein>
    <submittedName>
        <fullName evidence="5">2-keto-4-pentenoate hydratase</fullName>
    </submittedName>
</protein>
<dbReference type="RefSeq" id="WP_256981527.1">
    <property type="nucleotide sequence ID" value="NZ_NEVQ01000013.1"/>
</dbReference>
<dbReference type="InterPro" id="IPR011234">
    <property type="entry name" value="Fumarylacetoacetase-like_C"/>
</dbReference>